<keyword evidence="5 7" id="KW-1133">Transmembrane helix</keyword>
<dbReference type="InterPro" id="IPR052031">
    <property type="entry name" value="Membrane_Transporter-Flippase"/>
</dbReference>
<evidence type="ECO:0000256" key="2">
    <source>
        <dbReference type="ARBA" id="ARBA00022448"/>
    </source>
</evidence>
<evidence type="ECO:0000256" key="7">
    <source>
        <dbReference type="SAM" id="Phobius"/>
    </source>
</evidence>
<evidence type="ECO:0000256" key="5">
    <source>
        <dbReference type="ARBA" id="ARBA00022989"/>
    </source>
</evidence>
<feature type="transmembrane region" description="Helical" evidence="7">
    <location>
        <begin position="59"/>
        <end position="86"/>
    </location>
</feature>
<dbReference type="InterPro" id="IPR002528">
    <property type="entry name" value="MATE_fam"/>
</dbReference>
<evidence type="ECO:0000256" key="4">
    <source>
        <dbReference type="ARBA" id="ARBA00022692"/>
    </source>
</evidence>
<dbReference type="PIRSF" id="PIRSF006603">
    <property type="entry name" value="DinF"/>
    <property type="match status" value="1"/>
</dbReference>
<keyword evidence="3" id="KW-1003">Cell membrane</keyword>
<dbReference type="PANTHER" id="PTHR43549">
    <property type="entry name" value="MULTIDRUG RESISTANCE PROTEIN YPNP-RELATED"/>
    <property type="match status" value="1"/>
</dbReference>
<feature type="transmembrane region" description="Helical" evidence="7">
    <location>
        <begin position="422"/>
        <end position="442"/>
    </location>
</feature>
<feature type="transmembrane region" description="Helical" evidence="7">
    <location>
        <begin position="258"/>
        <end position="280"/>
    </location>
</feature>
<dbReference type="NCBIfam" id="TIGR00797">
    <property type="entry name" value="matE"/>
    <property type="match status" value="1"/>
</dbReference>
<dbReference type="InterPro" id="IPR048279">
    <property type="entry name" value="MdtK-like"/>
</dbReference>
<feature type="transmembrane region" description="Helical" evidence="7">
    <location>
        <begin position="198"/>
        <end position="219"/>
    </location>
</feature>
<reference evidence="8" key="2">
    <citation type="submission" date="2024-06" db="EMBL/GenBank/DDBJ databases">
        <authorList>
            <person name="Petrova K.O."/>
            <person name="Toshchakov S.V."/>
            <person name="Boltjanskaja Y.V."/>
            <person name="Kevbrin V.V."/>
        </authorList>
    </citation>
    <scope>NUCLEOTIDE SEQUENCE</scope>
    <source>
        <strain evidence="8">Z-710</strain>
    </source>
</reference>
<keyword evidence="4 7" id="KW-0812">Transmembrane</keyword>
<feature type="transmembrane region" description="Helical" evidence="7">
    <location>
        <begin position="98"/>
        <end position="120"/>
    </location>
</feature>
<reference evidence="8" key="1">
    <citation type="journal article" date="2018" name="Antonie Van Leeuwenhoek">
        <title>Proteinivorax hydrogeniformans sp. nov., an anaerobic, haloalkaliphilic bacterium fermenting proteinaceous compounds with high hydrogen production.</title>
        <authorList>
            <person name="Boltyanskaya Y."/>
            <person name="Detkova E."/>
            <person name="Pimenov N."/>
            <person name="Kevbrin V."/>
        </authorList>
    </citation>
    <scope>NUCLEOTIDE SEQUENCE</scope>
    <source>
        <strain evidence="8">Z-710</strain>
    </source>
</reference>
<evidence type="ECO:0000256" key="3">
    <source>
        <dbReference type="ARBA" id="ARBA00022475"/>
    </source>
</evidence>
<sequence length="466" mass="50371">MKENKNREKILKGNIKKVLISLALPIILGNAIQTIYQVVDMYWVSRLADGDNAVAAVNFVWPMIFVSIAFGIGMNIAGTSIISQFVGLNKEKEAQKVAGQLVSFSLLFSLALGIFGAVFGKQILIWMGAEGAILQHGWDFVSIIFAGMPTMFVFFAFQSIKQGQGDTVTPMILAGGSVVLNIILDPIFMFTLNMGVAGAAWATVVSRALNSIAGIYLLFFTDNGIKLKVADLKFNKKVLQKIVKVGLPSALGHSVEGIGFMVLNIFVLGFGASTIAAFGIGNKINSLILMPAMGIGQALAAVVGQNLGADQIDRASQAVKESIKLSVTILAVGGIILFLLAPQIVGIFTSDEVVLEQGTFYLQLITLSIPLMGIFQSFVGVFQGSGHTMTAMMITTGRLWALRIPLILFLRNFPALGERAVWYAMVGSNFIICIIAFGLYLIGHWKEKIVDEEEDYVEDLEVKLAE</sequence>
<dbReference type="Pfam" id="PF01554">
    <property type="entry name" value="MatE"/>
    <property type="match status" value="2"/>
</dbReference>
<dbReference type="GO" id="GO:0015297">
    <property type="term" value="F:antiporter activity"/>
    <property type="evidence" value="ECO:0007669"/>
    <property type="project" value="InterPro"/>
</dbReference>
<accession>A0AAU8HQG6</accession>
<feature type="transmembrane region" description="Helical" evidence="7">
    <location>
        <begin position="325"/>
        <end position="348"/>
    </location>
</feature>
<feature type="transmembrane region" description="Helical" evidence="7">
    <location>
        <begin position="360"/>
        <end position="382"/>
    </location>
</feature>
<dbReference type="GO" id="GO:0005886">
    <property type="term" value="C:plasma membrane"/>
    <property type="evidence" value="ECO:0007669"/>
    <property type="project" value="UniProtKB-SubCell"/>
</dbReference>
<feature type="transmembrane region" description="Helical" evidence="7">
    <location>
        <begin position="140"/>
        <end position="160"/>
    </location>
</feature>
<dbReference type="EMBL" id="CP159485">
    <property type="protein sequence ID" value="XCI27706.1"/>
    <property type="molecule type" value="Genomic_DNA"/>
</dbReference>
<comment type="subcellular location">
    <subcellularLocation>
        <location evidence="1">Cell membrane</location>
        <topology evidence="1">Multi-pass membrane protein</topology>
    </subcellularLocation>
</comment>
<gene>
    <name evidence="8" type="ORF">PRVXH_001618</name>
</gene>
<keyword evidence="2" id="KW-0813">Transport</keyword>
<proteinExistence type="predicted"/>
<dbReference type="GO" id="GO:0042910">
    <property type="term" value="F:xenobiotic transmembrane transporter activity"/>
    <property type="evidence" value="ECO:0007669"/>
    <property type="project" value="InterPro"/>
</dbReference>
<organism evidence="8">
    <name type="scientific">Proteinivorax hydrogeniformans</name>
    <dbReference type="NCBI Taxonomy" id="1826727"/>
    <lineage>
        <taxon>Bacteria</taxon>
        <taxon>Bacillati</taxon>
        <taxon>Bacillota</taxon>
        <taxon>Clostridia</taxon>
        <taxon>Eubacteriales</taxon>
        <taxon>Proteinivoracaceae</taxon>
        <taxon>Proteinivorax</taxon>
    </lineage>
</organism>
<dbReference type="PANTHER" id="PTHR43549:SF2">
    <property type="entry name" value="MULTIDRUG RESISTANCE PROTEIN NORM-RELATED"/>
    <property type="match status" value="1"/>
</dbReference>
<feature type="transmembrane region" description="Helical" evidence="7">
    <location>
        <begin position="286"/>
        <end position="304"/>
    </location>
</feature>
<evidence type="ECO:0000256" key="1">
    <source>
        <dbReference type="ARBA" id="ARBA00004651"/>
    </source>
</evidence>
<dbReference type="RefSeq" id="WP_353892283.1">
    <property type="nucleotide sequence ID" value="NZ_CP159485.1"/>
</dbReference>
<feature type="transmembrane region" description="Helical" evidence="7">
    <location>
        <begin position="20"/>
        <end position="39"/>
    </location>
</feature>
<evidence type="ECO:0000256" key="6">
    <source>
        <dbReference type="ARBA" id="ARBA00023136"/>
    </source>
</evidence>
<protein>
    <submittedName>
        <fullName evidence="8">MATE family efflux transporter</fullName>
    </submittedName>
</protein>
<dbReference type="AlphaFoldDB" id="A0AAU8HQG6"/>
<keyword evidence="6 7" id="KW-0472">Membrane</keyword>
<evidence type="ECO:0000313" key="8">
    <source>
        <dbReference type="EMBL" id="XCI27706.1"/>
    </source>
</evidence>
<feature type="transmembrane region" description="Helical" evidence="7">
    <location>
        <begin position="172"/>
        <end position="192"/>
    </location>
</feature>
<name>A0AAU8HQG6_9FIRM</name>